<sequence length="250" mass="28306">MKKIYMLFMVLGIGGLFNAVMAQNPLRDNYANLRGIHPADFRNAYLRFGINNFPGTLSPSESVAANIEGGNIGASTGFMVEVGRHFYFNYKSHMPVRYGLDWTMISFSYNQLDWSHYARERNNALSDEQKFDAFSFTGRLGPAATIALTDDIILDTRVQVAFGLHSLGIYYFDADDDEYFSFGYESGEPFESPSALYFNPNFGLSLRYRAVGLAFDYSPQKIGYDYTSNEGSGRMDFRLQNLQVKVHLAF</sequence>
<dbReference type="EMBL" id="JBHSJJ010000001">
    <property type="protein sequence ID" value="MFC4870349.1"/>
    <property type="molecule type" value="Genomic_DNA"/>
</dbReference>
<dbReference type="Proteomes" id="UP001595818">
    <property type="component" value="Unassembled WGS sequence"/>
</dbReference>
<reference evidence="2" key="1">
    <citation type="journal article" date="2019" name="Int. J. Syst. Evol. Microbiol.">
        <title>The Global Catalogue of Microorganisms (GCM) 10K type strain sequencing project: providing services to taxonomists for standard genome sequencing and annotation.</title>
        <authorList>
            <consortium name="The Broad Institute Genomics Platform"/>
            <consortium name="The Broad Institute Genome Sequencing Center for Infectious Disease"/>
            <person name="Wu L."/>
            <person name="Ma J."/>
        </authorList>
    </citation>
    <scope>NUCLEOTIDE SEQUENCE [LARGE SCALE GENOMIC DNA]</scope>
    <source>
        <strain evidence="2">CGMCC 4.7466</strain>
    </source>
</reference>
<evidence type="ECO:0000313" key="1">
    <source>
        <dbReference type="EMBL" id="MFC4870349.1"/>
    </source>
</evidence>
<name>A0ABV9SVI9_9BACT</name>
<dbReference type="RefSeq" id="WP_377060807.1">
    <property type="nucleotide sequence ID" value="NZ_JBHSJJ010000001.1"/>
</dbReference>
<accession>A0ABV9SVI9</accession>
<proteinExistence type="predicted"/>
<organism evidence="1 2">
    <name type="scientific">Negadavirga shengliensis</name>
    <dbReference type="NCBI Taxonomy" id="1389218"/>
    <lineage>
        <taxon>Bacteria</taxon>
        <taxon>Pseudomonadati</taxon>
        <taxon>Bacteroidota</taxon>
        <taxon>Cytophagia</taxon>
        <taxon>Cytophagales</taxon>
        <taxon>Cyclobacteriaceae</taxon>
        <taxon>Negadavirga</taxon>
    </lineage>
</organism>
<evidence type="ECO:0000313" key="2">
    <source>
        <dbReference type="Proteomes" id="UP001595818"/>
    </source>
</evidence>
<protein>
    <recommendedName>
        <fullName evidence="3">Outer membrane protein beta-barrel domain-containing protein</fullName>
    </recommendedName>
</protein>
<keyword evidence="2" id="KW-1185">Reference proteome</keyword>
<evidence type="ECO:0008006" key="3">
    <source>
        <dbReference type="Google" id="ProtNLM"/>
    </source>
</evidence>
<gene>
    <name evidence="1" type="ORF">ACFPFU_01540</name>
</gene>
<comment type="caution">
    <text evidence="1">The sequence shown here is derived from an EMBL/GenBank/DDBJ whole genome shotgun (WGS) entry which is preliminary data.</text>
</comment>